<dbReference type="Pfam" id="PF02592">
    <property type="entry name" value="Vut_1"/>
    <property type="match status" value="1"/>
</dbReference>
<organism evidence="2 3">
    <name type="scientific">Candidatus Roizmanbacteria bacterium GW2011_GWA2_33_33</name>
    <dbReference type="NCBI Taxonomy" id="1618476"/>
    <lineage>
        <taxon>Bacteria</taxon>
        <taxon>Candidatus Roizmaniibacteriota</taxon>
    </lineage>
</organism>
<gene>
    <name evidence="2" type="ORF">UR42_C0015G0002</name>
</gene>
<sequence>MFKKINLQINRLDLVIAVYIACIAIAELMGGKTFPLLHIGKFTWNASVAIFVIPIIFSINDAIVEVFGVARAKSVYRSSLVTIVIFMLFSFLAIKLPPSVRFKDSEGAYDLIFGQSIRIAFASLTAFAIADFLDIIIFQKIKEKIGKKALWLRSNLSNFVSQFIDTCLFIFLAFYAFNRGLGDNFSFLFSLIIPYWLLKCFMSIIETPFVYLAVRWLKGEQKK</sequence>
<evidence type="ECO:0000313" key="3">
    <source>
        <dbReference type="Proteomes" id="UP000034045"/>
    </source>
</evidence>
<proteinExistence type="inferred from homology"/>
<dbReference type="AlphaFoldDB" id="A0A0G0A446"/>
<name>A0A0G0A446_9BACT</name>
<dbReference type="NCBIfam" id="TIGR00697">
    <property type="entry name" value="queuosine precursor transporter"/>
    <property type="match status" value="1"/>
</dbReference>
<evidence type="ECO:0000313" key="2">
    <source>
        <dbReference type="EMBL" id="KKP51413.1"/>
    </source>
</evidence>
<keyword evidence="1" id="KW-0472">Membrane</keyword>
<comment type="subcellular location">
    <subcellularLocation>
        <location evidence="1">Cell membrane</location>
        <topology evidence="1">Multi-pass membrane protein</topology>
    </subcellularLocation>
</comment>
<dbReference type="EMBL" id="LBPD01000015">
    <property type="protein sequence ID" value="KKP51413.1"/>
    <property type="molecule type" value="Genomic_DNA"/>
</dbReference>
<evidence type="ECO:0000256" key="1">
    <source>
        <dbReference type="HAMAP-Rule" id="MF_02088"/>
    </source>
</evidence>
<feature type="transmembrane region" description="Helical" evidence="1">
    <location>
        <begin position="42"/>
        <end position="63"/>
    </location>
</feature>
<dbReference type="GO" id="GO:0005886">
    <property type="term" value="C:plasma membrane"/>
    <property type="evidence" value="ECO:0007669"/>
    <property type="project" value="UniProtKB-SubCell"/>
</dbReference>
<dbReference type="InterPro" id="IPR003744">
    <property type="entry name" value="YhhQ"/>
</dbReference>
<dbReference type="Proteomes" id="UP000034045">
    <property type="component" value="Unassembled WGS sequence"/>
</dbReference>
<accession>A0A0G0A446</accession>
<feature type="transmembrane region" description="Helical" evidence="1">
    <location>
        <begin position="189"/>
        <end position="214"/>
    </location>
</feature>
<dbReference type="GO" id="GO:0022857">
    <property type="term" value="F:transmembrane transporter activity"/>
    <property type="evidence" value="ECO:0007669"/>
    <property type="project" value="UniProtKB-UniRule"/>
</dbReference>
<keyword evidence="1" id="KW-0812">Transmembrane</keyword>
<dbReference type="PANTHER" id="PTHR34300">
    <property type="entry name" value="QUEUOSINE PRECURSOR TRANSPORTER-RELATED"/>
    <property type="match status" value="1"/>
</dbReference>
<feature type="transmembrane region" description="Helical" evidence="1">
    <location>
        <begin position="12"/>
        <end position="30"/>
    </location>
</feature>
<comment type="function">
    <text evidence="1">Involved in the import of queuosine (Q) precursors, required for Q precursor salvage.</text>
</comment>
<keyword evidence="1" id="KW-1003">Cell membrane</keyword>
<dbReference type="HAMAP" id="MF_02088">
    <property type="entry name" value="Q_prec_transport"/>
    <property type="match status" value="1"/>
</dbReference>
<feature type="transmembrane region" description="Helical" evidence="1">
    <location>
        <begin position="75"/>
        <end position="96"/>
    </location>
</feature>
<feature type="transmembrane region" description="Helical" evidence="1">
    <location>
        <begin position="159"/>
        <end position="177"/>
    </location>
</feature>
<dbReference type="PANTHER" id="PTHR34300:SF2">
    <property type="entry name" value="QUEUOSINE PRECURSOR TRANSPORTER-RELATED"/>
    <property type="match status" value="1"/>
</dbReference>
<comment type="similarity">
    <text evidence="1">Belongs to the vitamin uptake transporter (VUT/ECF) (TC 2.A.88) family. Q precursor transporter subfamily.</text>
</comment>
<comment type="caution">
    <text evidence="2">The sequence shown here is derived from an EMBL/GenBank/DDBJ whole genome shotgun (WGS) entry which is preliminary data.</text>
</comment>
<keyword evidence="1" id="KW-1133">Transmembrane helix</keyword>
<keyword evidence="1" id="KW-0813">Transport</keyword>
<protein>
    <recommendedName>
        <fullName evidence="1">Probable queuosine precursor transporter</fullName>
        <shortName evidence="1">Q precursor transporter</shortName>
    </recommendedName>
</protein>
<feature type="transmembrane region" description="Helical" evidence="1">
    <location>
        <begin position="116"/>
        <end position="138"/>
    </location>
</feature>
<reference evidence="2 3" key="1">
    <citation type="journal article" date="2015" name="Nature">
        <title>rRNA introns, odd ribosomes, and small enigmatic genomes across a large radiation of phyla.</title>
        <authorList>
            <person name="Brown C.T."/>
            <person name="Hug L.A."/>
            <person name="Thomas B.C."/>
            <person name="Sharon I."/>
            <person name="Castelle C.J."/>
            <person name="Singh A."/>
            <person name="Wilkins M.J."/>
            <person name="Williams K.H."/>
            <person name="Banfield J.F."/>
        </authorList>
    </citation>
    <scope>NUCLEOTIDE SEQUENCE [LARGE SCALE GENOMIC DNA]</scope>
</reference>